<evidence type="ECO:0000313" key="5">
    <source>
        <dbReference type="EMBL" id="VDP03041.1"/>
    </source>
</evidence>
<sequence length="649" mass="73431">AGKTPADWKTGVIVPVFKRGDHKECSNYRGITFLSLPGKVYAKVLERKCREILDLKIQEEQCGLRPCRSTSDHIFALRQIVEKSWEYAQPVYVCFVDLEKAHDRIPRNCLWTCLGTYEIYVQVPKAIQSLYSGSWCCVRINGVKSKPFNLRPGLRQGCVLSSLLLCCVDTIFRSSQGDEGIGGSVCNPVLQVALIAESQKLQALLSTYGITCQTPRQVEPVQIWPSSQLVKVFEGLGNNSRLGLTGRPPRPIGALGTSKIYRVLGETVLCYPLLFDVSDFYLSSDPAVLIDDIKRDLLFVARRWQLAGRPTYCVLLTEPLVVGEHFASILDLLVDMKNGRCNNVRVRLGRVQNLLSAGCWEHLDFVPQNAELSFKVESLKEAEGISDISSLSNLRESECMLIFDQDFDIEPYQKKPTEDLLLALQSAPSSAFFTKSKLLHLLLNRHGMDFKIDDEQELIIALGHFASVEPELFSGMLKIRIGWLIHAMNLQLNYEHDRVGHRSVNDLSPTEIKQELHDLFAMKHFSRLSALQQRQLNGCLNRVPPDFYDQVWRILERTPEGIIVAGHHLPQQPTLSDMTEYELNFALTIEELLSRPKLPEYRQVMVELIQIAFEAFCKDSSIQDTTDMTPFLKLKPQVRAGTSTYLAKV</sequence>
<dbReference type="GO" id="GO:0005516">
    <property type="term" value="F:calmodulin binding"/>
    <property type="evidence" value="ECO:0007669"/>
    <property type="project" value="UniProtKB-KW"/>
</dbReference>
<keyword evidence="2" id="KW-0472">Membrane</keyword>
<protein>
    <recommendedName>
        <fullName evidence="2">Phosphorylase b kinase regulatory subunit</fullName>
    </recommendedName>
</protein>
<evidence type="ECO:0000313" key="7">
    <source>
        <dbReference type="WBParaSite" id="SBAD_0000417201-mRNA-1"/>
    </source>
</evidence>
<dbReference type="AlphaFoldDB" id="A0A183IK50"/>
<evidence type="ECO:0000259" key="4">
    <source>
        <dbReference type="Pfam" id="PF19292"/>
    </source>
</evidence>
<comment type="function">
    <text evidence="2">Phosphorylase b kinase catalyzes the phosphorylation of serine in certain substrates, including troponin I.</text>
</comment>
<keyword evidence="2" id="KW-0449">Lipoprotein</keyword>
<comment type="similarity">
    <text evidence="2">Belongs to the phosphorylase b kinase regulatory chain family.</text>
</comment>
<gene>
    <name evidence="5" type="ORF">SBAD_LOCUS3996</name>
</gene>
<accession>A0A183IK50</accession>
<dbReference type="EMBL" id="UZAM01008062">
    <property type="protein sequence ID" value="VDP03041.1"/>
    <property type="molecule type" value="Genomic_DNA"/>
</dbReference>
<keyword evidence="2" id="KW-0321">Glycogen metabolism</keyword>
<comment type="subcellular location">
    <subcellularLocation>
        <location evidence="2">Cell membrane</location>
        <topology evidence="2">Lipid-anchor</topology>
        <orientation evidence="2">Cytoplasmic side</orientation>
    </subcellularLocation>
</comment>
<dbReference type="PANTHER" id="PTHR10749:SF8">
    <property type="entry name" value="PHOSPHORYLASE B KINASE REGULATORY SUBUNIT BETA"/>
    <property type="match status" value="1"/>
</dbReference>
<dbReference type="Proteomes" id="UP000270296">
    <property type="component" value="Unassembled WGS sequence"/>
</dbReference>
<keyword evidence="6" id="KW-1185">Reference proteome</keyword>
<name>A0A183IK50_9BILA</name>
<dbReference type="GO" id="GO:0005964">
    <property type="term" value="C:phosphorylase kinase complex"/>
    <property type="evidence" value="ECO:0007669"/>
    <property type="project" value="TreeGrafter"/>
</dbReference>
<feature type="domain" description="Reverse transcriptase" evidence="3">
    <location>
        <begin position="23"/>
        <end position="171"/>
    </location>
</feature>
<dbReference type="Pfam" id="PF19292">
    <property type="entry name" value="KPBB_C"/>
    <property type="match status" value="1"/>
</dbReference>
<dbReference type="GO" id="GO:0005886">
    <property type="term" value="C:plasma membrane"/>
    <property type="evidence" value="ECO:0007669"/>
    <property type="project" value="UniProtKB-SubCell"/>
</dbReference>
<reference evidence="7" key="1">
    <citation type="submission" date="2016-06" db="UniProtKB">
        <authorList>
            <consortium name="WormBaseParasite"/>
        </authorList>
    </citation>
    <scope>IDENTIFICATION</scope>
</reference>
<keyword evidence="2" id="KW-1003">Cell membrane</keyword>
<dbReference type="InterPro" id="IPR045583">
    <property type="entry name" value="KPBA/B_C"/>
</dbReference>
<proteinExistence type="inferred from homology"/>
<comment type="pathway">
    <text evidence="2">Glycan biosynthesis; glycogen metabolism.</text>
</comment>
<evidence type="ECO:0000259" key="3">
    <source>
        <dbReference type="Pfam" id="PF00078"/>
    </source>
</evidence>
<evidence type="ECO:0000313" key="6">
    <source>
        <dbReference type="Proteomes" id="UP000270296"/>
    </source>
</evidence>
<keyword evidence="1 2" id="KW-0119">Carbohydrate metabolism</keyword>
<organism evidence="7">
    <name type="scientific">Soboliphyme baturini</name>
    <dbReference type="NCBI Taxonomy" id="241478"/>
    <lineage>
        <taxon>Eukaryota</taxon>
        <taxon>Metazoa</taxon>
        <taxon>Ecdysozoa</taxon>
        <taxon>Nematoda</taxon>
        <taxon>Enoplea</taxon>
        <taxon>Dorylaimia</taxon>
        <taxon>Dioctophymatida</taxon>
        <taxon>Dioctophymatoidea</taxon>
        <taxon>Soboliphymatidae</taxon>
        <taxon>Soboliphyme</taxon>
    </lineage>
</organism>
<dbReference type="GO" id="GO:0005977">
    <property type="term" value="P:glycogen metabolic process"/>
    <property type="evidence" value="ECO:0007669"/>
    <property type="project" value="UniProtKB-UniPathway"/>
</dbReference>
<evidence type="ECO:0000256" key="1">
    <source>
        <dbReference type="ARBA" id="ARBA00023277"/>
    </source>
</evidence>
<evidence type="ECO:0000256" key="2">
    <source>
        <dbReference type="RuleBase" id="RU364123"/>
    </source>
</evidence>
<feature type="domain" description="Phosphorylase b kinase regulatory subunit alpha/beta C-terminal" evidence="4">
    <location>
        <begin position="529"/>
        <end position="619"/>
    </location>
</feature>
<dbReference type="UniPathway" id="UPA00163"/>
<dbReference type="Pfam" id="PF00078">
    <property type="entry name" value="RVT_1"/>
    <property type="match status" value="1"/>
</dbReference>
<dbReference type="WBParaSite" id="SBAD_0000417201-mRNA-1">
    <property type="protein sequence ID" value="SBAD_0000417201-mRNA-1"/>
    <property type="gene ID" value="SBAD_0000417201"/>
</dbReference>
<keyword evidence="2" id="KW-0636">Prenylation</keyword>
<dbReference type="PANTHER" id="PTHR10749">
    <property type="entry name" value="PHOSPHORYLASE B KINASE REGULATORY SUBUNIT"/>
    <property type="match status" value="1"/>
</dbReference>
<dbReference type="OrthoDB" id="5971574at2759"/>
<dbReference type="InterPro" id="IPR000477">
    <property type="entry name" value="RT_dom"/>
</dbReference>
<dbReference type="CDD" id="cd01650">
    <property type="entry name" value="RT_nLTR_like"/>
    <property type="match status" value="1"/>
</dbReference>
<keyword evidence="2" id="KW-0112">Calmodulin-binding</keyword>
<dbReference type="InterPro" id="IPR008734">
    <property type="entry name" value="PHK_A/B_su"/>
</dbReference>
<reference evidence="5 6" key="2">
    <citation type="submission" date="2018-11" db="EMBL/GenBank/DDBJ databases">
        <authorList>
            <consortium name="Pathogen Informatics"/>
        </authorList>
    </citation>
    <scope>NUCLEOTIDE SEQUENCE [LARGE SCALE GENOMIC DNA]</scope>
</reference>